<accession>K1QJD3</accession>
<dbReference type="HOGENOM" id="CLU_2998472_0_0_1"/>
<protein>
    <submittedName>
        <fullName evidence="1">Uncharacterized protein</fullName>
    </submittedName>
</protein>
<gene>
    <name evidence="1" type="ORF">CGI_10003358</name>
</gene>
<organism evidence="1">
    <name type="scientific">Magallana gigas</name>
    <name type="common">Pacific oyster</name>
    <name type="synonym">Crassostrea gigas</name>
    <dbReference type="NCBI Taxonomy" id="29159"/>
    <lineage>
        <taxon>Eukaryota</taxon>
        <taxon>Metazoa</taxon>
        <taxon>Spiralia</taxon>
        <taxon>Lophotrochozoa</taxon>
        <taxon>Mollusca</taxon>
        <taxon>Bivalvia</taxon>
        <taxon>Autobranchia</taxon>
        <taxon>Pteriomorphia</taxon>
        <taxon>Ostreida</taxon>
        <taxon>Ostreoidea</taxon>
        <taxon>Ostreidae</taxon>
        <taxon>Magallana</taxon>
    </lineage>
</organism>
<dbReference type="EMBL" id="JH816824">
    <property type="protein sequence ID" value="EKC21771.1"/>
    <property type="molecule type" value="Genomic_DNA"/>
</dbReference>
<dbReference type="InParanoid" id="K1QJD3"/>
<name>K1QJD3_MAGGI</name>
<reference evidence="1" key="1">
    <citation type="journal article" date="2012" name="Nature">
        <title>The oyster genome reveals stress adaptation and complexity of shell formation.</title>
        <authorList>
            <person name="Zhang G."/>
            <person name="Fang X."/>
            <person name="Guo X."/>
            <person name="Li L."/>
            <person name="Luo R."/>
            <person name="Xu F."/>
            <person name="Yang P."/>
            <person name="Zhang L."/>
            <person name="Wang X."/>
            <person name="Qi H."/>
            <person name="Xiong Z."/>
            <person name="Que H."/>
            <person name="Xie Y."/>
            <person name="Holland P.W."/>
            <person name="Paps J."/>
            <person name="Zhu Y."/>
            <person name="Wu F."/>
            <person name="Chen Y."/>
            <person name="Wang J."/>
            <person name="Peng C."/>
            <person name="Meng J."/>
            <person name="Yang L."/>
            <person name="Liu J."/>
            <person name="Wen B."/>
            <person name="Zhang N."/>
            <person name="Huang Z."/>
            <person name="Zhu Q."/>
            <person name="Feng Y."/>
            <person name="Mount A."/>
            <person name="Hedgecock D."/>
            <person name="Xu Z."/>
            <person name="Liu Y."/>
            <person name="Domazet-Loso T."/>
            <person name="Du Y."/>
            <person name="Sun X."/>
            <person name="Zhang S."/>
            <person name="Liu B."/>
            <person name="Cheng P."/>
            <person name="Jiang X."/>
            <person name="Li J."/>
            <person name="Fan D."/>
            <person name="Wang W."/>
            <person name="Fu W."/>
            <person name="Wang T."/>
            <person name="Wang B."/>
            <person name="Zhang J."/>
            <person name="Peng Z."/>
            <person name="Li Y."/>
            <person name="Li N."/>
            <person name="Wang J."/>
            <person name="Chen M."/>
            <person name="He Y."/>
            <person name="Tan F."/>
            <person name="Song X."/>
            <person name="Zheng Q."/>
            <person name="Huang R."/>
            <person name="Yang H."/>
            <person name="Du X."/>
            <person name="Chen L."/>
            <person name="Yang M."/>
            <person name="Gaffney P.M."/>
            <person name="Wang S."/>
            <person name="Luo L."/>
            <person name="She Z."/>
            <person name="Ming Y."/>
            <person name="Huang W."/>
            <person name="Zhang S."/>
            <person name="Huang B."/>
            <person name="Zhang Y."/>
            <person name="Qu T."/>
            <person name="Ni P."/>
            <person name="Miao G."/>
            <person name="Wang J."/>
            <person name="Wang Q."/>
            <person name="Steinberg C.E."/>
            <person name="Wang H."/>
            <person name="Li N."/>
            <person name="Qian L."/>
            <person name="Zhang G."/>
            <person name="Li Y."/>
            <person name="Yang H."/>
            <person name="Liu X."/>
            <person name="Wang J."/>
            <person name="Yin Y."/>
            <person name="Wang J."/>
        </authorList>
    </citation>
    <scope>NUCLEOTIDE SEQUENCE [LARGE SCALE GENOMIC DNA]</scope>
    <source>
        <strain evidence="1">05x7-T-G4-1.051#20</strain>
    </source>
</reference>
<sequence length="57" mass="6760">MQNSWQPAPKHSCRYLYYSQTQSCGRNICSMTLVKRLLRNTLSRHQNNLIRFTTDVV</sequence>
<proteinExistence type="predicted"/>
<dbReference type="AlphaFoldDB" id="K1QJD3"/>
<evidence type="ECO:0000313" key="1">
    <source>
        <dbReference type="EMBL" id="EKC21771.1"/>
    </source>
</evidence>